<dbReference type="InterPro" id="IPR039425">
    <property type="entry name" value="RNA_pol_sigma-70-like"/>
</dbReference>
<dbReference type="Proteomes" id="UP000035368">
    <property type="component" value="Chromosome"/>
</dbReference>
<dbReference type="GO" id="GO:0006352">
    <property type="term" value="P:DNA-templated transcription initiation"/>
    <property type="evidence" value="ECO:0007669"/>
    <property type="project" value="InterPro"/>
</dbReference>
<dbReference type="InterPro" id="IPR007627">
    <property type="entry name" value="RNA_pol_sigma70_r2"/>
</dbReference>
<dbReference type="PATRIC" id="fig|1050174.4.peg.2037"/>
<evidence type="ECO:0000313" key="9">
    <source>
        <dbReference type="Proteomes" id="UP000035368"/>
    </source>
</evidence>
<dbReference type="InterPro" id="IPR036388">
    <property type="entry name" value="WH-like_DNA-bd_sf"/>
</dbReference>
<dbReference type="CDD" id="cd06171">
    <property type="entry name" value="Sigma70_r4"/>
    <property type="match status" value="1"/>
</dbReference>
<dbReference type="Pfam" id="PF04542">
    <property type="entry name" value="Sigma70_r2"/>
    <property type="match status" value="1"/>
</dbReference>
<protein>
    <submittedName>
        <fullName evidence="8">RNA polymerase sigma factor, sigma-70 family</fullName>
    </submittedName>
</protein>
<dbReference type="Gene3D" id="1.10.10.10">
    <property type="entry name" value="Winged helix-like DNA-binding domain superfamily/Winged helix DNA-binding domain"/>
    <property type="match status" value="1"/>
</dbReference>
<dbReference type="AlphaFoldDB" id="A0A0G3GRW3"/>
<keyword evidence="9" id="KW-1185">Reference proteome</keyword>
<keyword evidence="4" id="KW-0238">DNA-binding</keyword>
<reference evidence="8 9" key="1">
    <citation type="submission" date="2015-05" db="EMBL/GenBank/DDBJ databases">
        <title>Complete genome sequence of Corynebacterium epidermidicanis DSM 45586, isolated from the skin of a dog suffering from pruritus.</title>
        <authorList>
            <person name="Ruckert C."/>
            <person name="Albersmeier A."/>
            <person name="Winkler A."/>
            <person name="Tauch A."/>
        </authorList>
    </citation>
    <scope>NUCLEOTIDE SEQUENCE [LARGE SCALE GENOMIC DNA]</scope>
    <source>
        <strain evidence="8 9">DSM 45586</strain>
    </source>
</reference>
<comment type="similarity">
    <text evidence="1">Belongs to the sigma-70 factor family. ECF subfamily.</text>
</comment>
<evidence type="ECO:0000256" key="2">
    <source>
        <dbReference type="ARBA" id="ARBA00023015"/>
    </source>
</evidence>
<evidence type="ECO:0000256" key="3">
    <source>
        <dbReference type="ARBA" id="ARBA00023082"/>
    </source>
</evidence>
<organism evidence="8 9">
    <name type="scientific">Corynebacterium epidermidicanis</name>
    <dbReference type="NCBI Taxonomy" id="1050174"/>
    <lineage>
        <taxon>Bacteria</taxon>
        <taxon>Bacillati</taxon>
        <taxon>Actinomycetota</taxon>
        <taxon>Actinomycetes</taxon>
        <taxon>Mycobacteriales</taxon>
        <taxon>Corynebacteriaceae</taxon>
        <taxon>Corynebacterium</taxon>
    </lineage>
</organism>
<gene>
    <name evidence="8" type="primary">sigW1</name>
    <name evidence="8" type="ORF">CEPID_10100</name>
</gene>
<evidence type="ECO:0000259" key="7">
    <source>
        <dbReference type="Pfam" id="PF08281"/>
    </source>
</evidence>
<dbReference type="SUPFAM" id="SSF88946">
    <property type="entry name" value="Sigma2 domain of RNA polymerase sigma factors"/>
    <property type="match status" value="1"/>
</dbReference>
<evidence type="ECO:0000256" key="5">
    <source>
        <dbReference type="ARBA" id="ARBA00023163"/>
    </source>
</evidence>
<proteinExistence type="inferred from homology"/>
<dbReference type="GO" id="GO:0016987">
    <property type="term" value="F:sigma factor activity"/>
    <property type="evidence" value="ECO:0007669"/>
    <property type="project" value="UniProtKB-KW"/>
</dbReference>
<dbReference type="OrthoDB" id="5244716at2"/>
<accession>A0A0G3GRW3</accession>
<keyword evidence="5" id="KW-0804">Transcription</keyword>
<dbReference type="RefSeq" id="WP_047240811.1">
    <property type="nucleotide sequence ID" value="NZ_CP011541.1"/>
</dbReference>
<dbReference type="InterPro" id="IPR013325">
    <property type="entry name" value="RNA_pol_sigma_r2"/>
</dbReference>
<dbReference type="Pfam" id="PF08281">
    <property type="entry name" value="Sigma70_r4_2"/>
    <property type="match status" value="1"/>
</dbReference>
<keyword evidence="2" id="KW-0805">Transcription regulation</keyword>
<keyword evidence="3" id="KW-0731">Sigma factor</keyword>
<dbReference type="GO" id="GO:0003677">
    <property type="term" value="F:DNA binding"/>
    <property type="evidence" value="ECO:0007669"/>
    <property type="project" value="UniProtKB-KW"/>
</dbReference>
<sequence length="187" mass="20446">MSKPLFTDDTFDQAEVLARAQAGDERAFATLARSAQSRMWAVCLSITGNRHDAEDALQNALTAAWQNLHRFDGQAKFSTWAYRIAANAALQIVRKRRDIPDDEAGLAEVDNSSPVDAQVTAGLVVKAALATLPEEFREVIVLREYAGLSYQDIADHQGIPVQTVKSRINRARAKLLDALRDAGVSPA</sequence>
<evidence type="ECO:0000313" key="8">
    <source>
        <dbReference type="EMBL" id="AKK03859.1"/>
    </source>
</evidence>
<dbReference type="InterPro" id="IPR013324">
    <property type="entry name" value="RNA_pol_sigma_r3/r4-like"/>
</dbReference>
<dbReference type="PANTHER" id="PTHR43133:SF8">
    <property type="entry name" value="RNA POLYMERASE SIGMA FACTOR HI_1459-RELATED"/>
    <property type="match status" value="1"/>
</dbReference>
<name>A0A0G3GRW3_9CORY</name>
<dbReference type="InterPro" id="IPR014284">
    <property type="entry name" value="RNA_pol_sigma-70_dom"/>
</dbReference>
<dbReference type="STRING" id="1050174.CEPID_10100"/>
<evidence type="ECO:0000259" key="6">
    <source>
        <dbReference type="Pfam" id="PF04542"/>
    </source>
</evidence>
<dbReference type="InterPro" id="IPR013249">
    <property type="entry name" value="RNA_pol_sigma70_r4_t2"/>
</dbReference>
<dbReference type="NCBIfam" id="TIGR02937">
    <property type="entry name" value="sigma70-ECF"/>
    <property type="match status" value="1"/>
</dbReference>
<evidence type="ECO:0000256" key="4">
    <source>
        <dbReference type="ARBA" id="ARBA00023125"/>
    </source>
</evidence>
<dbReference type="KEGG" id="cei:CEPID_10100"/>
<dbReference type="Gene3D" id="1.10.1740.10">
    <property type="match status" value="1"/>
</dbReference>
<evidence type="ECO:0000256" key="1">
    <source>
        <dbReference type="ARBA" id="ARBA00010641"/>
    </source>
</evidence>
<dbReference type="EMBL" id="CP011541">
    <property type="protein sequence ID" value="AKK03859.1"/>
    <property type="molecule type" value="Genomic_DNA"/>
</dbReference>
<dbReference type="PANTHER" id="PTHR43133">
    <property type="entry name" value="RNA POLYMERASE ECF-TYPE SIGMA FACTO"/>
    <property type="match status" value="1"/>
</dbReference>
<dbReference type="SUPFAM" id="SSF88659">
    <property type="entry name" value="Sigma3 and sigma4 domains of RNA polymerase sigma factors"/>
    <property type="match status" value="1"/>
</dbReference>
<feature type="domain" description="RNA polymerase sigma-70 region 2" evidence="6">
    <location>
        <begin position="32"/>
        <end position="97"/>
    </location>
</feature>
<feature type="domain" description="RNA polymerase sigma factor 70 region 4 type 2" evidence="7">
    <location>
        <begin position="125"/>
        <end position="175"/>
    </location>
</feature>